<organism evidence="3 4">
    <name type="scientific">Salinarimonas soli</name>
    <dbReference type="NCBI Taxonomy" id="1638099"/>
    <lineage>
        <taxon>Bacteria</taxon>
        <taxon>Pseudomonadati</taxon>
        <taxon>Pseudomonadota</taxon>
        <taxon>Alphaproteobacteria</taxon>
        <taxon>Hyphomicrobiales</taxon>
        <taxon>Salinarimonadaceae</taxon>
        <taxon>Salinarimonas</taxon>
    </lineage>
</organism>
<feature type="signal peptide" evidence="2">
    <location>
        <begin position="1"/>
        <end position="22"/>
    </location>
</feature>
<keyword evidence="4" id="KW-1185">Reference proteome</keyword>
<feature type="region of interest" description="Disordered" evidence="1">
    <location>
        <begin position="43"/>
        <end position="78"/>
    </location>
</feature>
<dbReference type="AlphaFoldDB" id="A0A5B2VR09"/>
<keyword evidence="2" id="KW-0732">Signal</keyword>
<protein>
    <submittedName>
        <fullName evidence="3">Uncharacterized protein</fullName>
    </submittedName>
</protein>
<feature type="compositionally biased region" description="Pro residues" evidence="1">
    <location>
        <begin position="58"/>
        <end position="77"/>
    </location>
</feature>
<feature type="chain" id="PRO_5023054009" evidence="2">
    <location>
        <begin position="23"/>
        <end position="110"/>
    </location>
</feature>
<dbReference type="RefSeq" id="WP_149815815.1">
    <property type="nucleotide sequence ID" value="NZ_VUOA01000008.1"/>
</dbReference>
<evidence type="ECO:0000313" key="4">
    <source>
        <dbReference type="Proteomes" id="UP000323142"/>
    </source>
</evidence>
<reference evidence="3 4" key="2">
    <citation type="submission" date="2019-09" db="EMBL/GenBank/DDBJ databases">
        <authorList>
            <person name="Jin C."/>
        </authorList>
    </citation>
    <scope>NUCLEOTIDE SEQUENCE [LARGE SCALE GENOMIC DNA]</scope>
    <source>
        <strain evidence="3 4">BN140002</strain>
    </source>
</reference>
<dbReference type="Proteomes" id="UP000323142">
    <property type="component" value="Unassembled WGS sequence"/>
</dbReference>
<reference evidence="3 4" key="1">
    <citation type="submission" date="2019-09" db="EMBL/GenBank/DDBJ databases">
        <title>Salinarimonas rosea gen. nov., sp. nov., a new member of the a-2 subgroup of the Proteobacteria.</title>
        <authorList>
            <person name="Liu J."/>
        </authorList>
    </citation>
    <scope>NUCLEOTIDE SEQUENCE [LARGE SCALE GENOMIC DNA]</scope>
    <source>
        <strain evidence="3 4">BN140002</strain>
    </source>
</reference>
<sequence>MRIAVMLAAVTLTALAVTPAEARRRGISFSSVPAVKPVATPRAGGPVAFVAPRGERPAPAPAAPPPVAAPATAPEPPAAVATFRPAEREANPGCPAERVVGKGAGFCTVN</sequence>
<dbReference type="EMBL" id="VUOA01000008">
    <property type="protein sequence ID" value="KAA2241234.1"/>
    <property type="molecule type" value="Genomic_DNA"/>
</dbReference>
<gene>
    <name evidence="3" type="ORF">F0L46_04360</name>
</gene>
<comment type="caution">
    <text evidence="3">The sequence shown here is derived from an EMBL/GenBank/DDBJ whole genome shotgun (WGS) entry which is preliminary data.</text>
</comment>
<proteinExistence type="predicted"/>
<name>A0A5B2VR09_9HYPH</name>
<evidence type="ECO:0000256" key="2">
    <source>
        <dbReference type="SAM" id="SignalP"/>
    </source>
</evidence>
<evidence type="ECO:0000256" key="1">
    <source>
        <dbReference type="SAM" id="MobiDB-lite"/>
    </source>
</evidence>
<evidence type="ECO:0000313" key="3">
    <source>
        <dbReference type="EMBL" id="KAA2241234.1"/>
    </source>
</evidence>
<accession>A0A5B2VR09</accession>